<sequence length="99" mass="10569">MELSGYAPTYAASQEDVDTSGEPLRCGDVDDFEMAVGEPATLDPAAITGRLTVSAPDGVTAGAAAANEELKCLSEWLLICFRYQESLFKAEAVTEVWYA</sequence>
<accession>M7BWC9</accession>
<protein>
    <submittedName>
        <fullName evidence="2">Uncharacterized protein</fullName>
    </submittedName>
</protein>
<organism evidence="2 3">
    <name type="scientific">Chelonia mydas</name>
    <name type="common">Green sea-turtle</name>
    <name type="synonym">Chelonia agassizi</name>
    <dbReference type="NCBI Taxonomy" id="8469"/>
    <lineage>
        <taxon>Eukaryota</taxon>
        <taxon>Metazoa</taxon>
        <taxon>Chordata</taxon>
        <taxon>Craniata</taxon>
        <taxon>Vertebrata</taxon>
        <taxon>Euteleostomi</taxon>
        <taxon>Archelosauria</taxon>
        <taxon>Testudinata</taxon>
        <taxon>Testudines</taxon>
        <taxon>Cryptodira</taxon>
        <taxon>Durocryptodira</taxon>
        <taxon>Americhelydia</taxon>
        <taxon>Chelonioidea</taxon>
        <taxon>Cheloniidae</taxon>
        <taxon>Chelonia</taxon>
    </lineage>
</organism>
<dbReference type="Proteomes" id="UP000031443">
    <property type="component" value="Unassembled WGS sequence"/>
</dbReference>
<gene>
    <name evidence="2" type="ORF">UY3_00543</name>
</gene>
<evidence type="ECO:0000313" key="2">
    <source>
        <dbReference type="EMBL" id="EMP42156.1"/>
    </source>
</evidence>
<feature type="region of interest" description="Disordered" evidence="1">
    <location>
        <begin position="1"/>
        <end position="23"/>
    </location>
</feature>
<evidence type="ECO:0000256" key="1">
    <source>
        <dbReference type="SAM" id="MobiDB-lite"/>
    </source>
</evidence>
<evidence type="ECO:0000313" key="3">
    <source>
        <dbReference type="Proteomes" id="UP000031443"/>
    </source>
</evidence>
<dbReference type="EMBL" id="KB477522">
    <property type="protein sequence ID" value="EMP42156.1"/>
    <property type="molecule type" value="Genomic_DNA"/>
</dbReference>
<name>M7BWC9_CHEMY</name>
<reference evidence="3" key="1">
    <citation type="journal article" date="2013" name="Nat. Genet.">
        <title>The draft genomes of soft-shell turtle and green sea turtle yield insights into the development and evolution of the turtle-specific body plan.</title>
        <authorList>
            <person name="Wang Z."/>
            <person name="Pascual-Anaya J."/>
            <person name="Zadissa A."/>
            <person name="Li W."/>
            <person name="Niimura Y."/>
            <person name="Huang Z."/>
            <person name="Li C."/>
            <person name="White S."/>
            <person name="Xiong Z."/>
            <person name="Fang D."/>
            <person name="Wang B."/>
            <person name="Ming Y."/>
            <person name="Chen Y."/>
            <person name="Zheng Y."/>
            <person name="Kuraku S."/>
            <person name="Pignatelli M."/>
            <person name="Herrero J."/>
            <person name="Beal K."/>
            <person name="Nozawa M."/>
            <person name="Li Q."/>
            <person name="Wang J."/>
            <person name="Zhang H."/>
            <person name="Yu L."/>
            <person name="Shigenobu S."/>
            <person name="Wang J."/>
            <person name="Liu J."/>
            <person name="Flicek P."/>
            <person name="Searle S."/>
            <person name="Wang J."/>
            <person name="Kuratani S."/>
            <person name="Yin Y."/>
            <person name="Aken B."/>
            <person name="Zhang G."/>
            <person name="Irie N."/>
        </authorList>
    </citation>
    <scope>NUCLEOTIDE SEQUENCE [LARGE SCALE GENOMIC DNA]</scope>
</reference>
<keyword evidence="3" id="KW-1185">Reference proteome</keyword>
<dbReference type="AlphaFoldDB" id="M7BWC9"/>
<proteinExistence type="predicted"/>